<evidence type="ECO:0000313" key="1">
    <source>
        <dbReference type="EMBL" id="KAJ1350261.1"/>
    </source>
</evidence>
<dbReference type="Proteomes" id="UP001196413">
    <property type="component" value="Unassembled WGS sequence"/>
</dbReference>
<protein>
    <submittedName>
        <fullName evidence="1">Uncharacterized protein</fullName>
    </submittedName>
</protein>
<keyword evidence="2" id="KW-1185">Reference proteome</keyword>
<gene>
    <name evidence="1" type="ORF">KIN20_006005</name>
</gene>
<name>A0AAD5QKM8_PARTN</name>
<comment type="caution">
    <text evidence="1">The sequence shown here is derived from an EMBL/GenBank/DDBJ whole genome shotgun (WGS) entry which is preliminary data.</text>
</comment>
<organism evidence="1 2">
    <name type="scientific">Parelaphostrongylus tenuis</name>
    <name type="common">Meningeal worm</name>
    <dbReference type="NCBI Taxonomy" id="148309"/>
    <lineage>
        <taxon>Eukaryota</taxon>
        <taxon>Metazoa</taxon>
        <taxon>Ecdysozoa</taxon>
        <taxon>Nematoda</taxon>
        <taxon>Chromadorea</taxon>
        <taxon>Rhabditida</taxon>
        <taxon>Rhabditina</taxon>
        <taxon>Rhabditomorpha</taxon>
        <taxon>Strongyloidea</taxon>
        <taxon>Metastrongylidae</taxon>
        <taxon>Parelaphostrongylus</taxon>
    </lineage>
</organism>
<accession>A0AAD5QKM8</accession>
<evidence type="ECO:0000313" key="2">
    <source>
        <dbReference type="Proteomes" id="UP001196413"/>
    </source>
</evidence>
<sequence length="67" mass="7383">MVRNRVSSMVNWTLFLNDWDTAGGTVSGQLILIGDRVDEMSTSTLAALLPNELNTFDKLRQTTALAL</sequence>
<dbReference type="EMBL" id="JAHQIW010000825">
    <property type="protein sequence ID" value="KAJ1350261.1"/>
    <property type="molecule type" value="Genomic_DNA"/>
</dbReference>
<proteinExistence type="predicted"/>
<reference evidence="1" key="1">
    <citation type="submission" date="2021-06" db="EMBL/GenBank/DDBJ databases">
        <title>Parelaphostrongylus tenuis whole genome reference sequence.</title>
        <authorList>
            <person name="Garwood T.J."/>
            <person name="Larsen P.A."/>
            <person name="Fountain-Jones N.M."/>
            <person name="Garbe J.R."/>
            <person name="Macchietto M.G."/>
            <person name="Kania S.A."/>
            <person name="Gerhold R.W."/>
            <person name="Richards J.E."/>
            <person name="Wolf T.M."/>
        </authorList>
    </citation>
    <scope>NUCLEOTIDE SEQUENCE</scope>
    <source>
        <strain evidence="1">MNPRO001-30</strain>
        <tissue evidence="1">Meninges</tissue>
    </source>
</reference>
<dbReference type="AlphaFoldDB" id="A0AAD5QKM8"/>